<organism evidence="1">
    <name type="scientific">marine metagenome</name>
    <dbReference type="NCBI Taxonomy" id="408172"/>
    <lineage>
        <taxon>unclassified sequences</taxon>
        <taxon>metagenomes</taxon>
        <taxon>ecological metagenomes</taxon>
    </lineage>
</organism>
<sequence>MKSPMQNLLNFINVLSFTNGLQEVIDALSDREGVVEVPPRIYTMRRGWYAIHAVICRINDNILLLRKSLWLCFG</sequence>
<evidence type="ECO:0000313" key="1">
    <source>
        <dbReference type="EMBL" id="SVC76655.1"/>
    </source>
</evidence>
<protein>
    <submittedName>
        <fullName evidence="1">Uncharacterized protein</fullName>
    </submittedName>
</protein>
<gene>
    <name evidence="1" type="ORF">METZ01_LOCUS329509</name>
</gene>
<name>A0A382PVG0_9ZZZZ</name>
<dbReference type="EMBL" id="UINC01109679">
    <property type="protein sequence ID" value="SVC76655.1"/>
    <property type="molecule type" value="Genomic_DNA"/>
</dbReference>
<proteinExistence type="predicted"/>
<reference evidence="1" key="1">
    <citation type="submission" date="2018-05" db="EMBL/GenBank/DDBJ databases">
        <authorList>
            <person name="Lanie J.A."/>
            <person name="Ng W.-L."/>
            <person name="Kazmierczak K.M."/>
            <person name="Andrzejewski T.M."/>
            <person name="Davidsen T.M."/>
            <person name="Wayne K.J."/>
            <person name="Tettelin H."/>
            <person name="Glass J.I."/>
            <person name="Rusch D."/>
            <person name="Podicherti R."/>
            <person name="Tsui H.-C.T."/>
            <person name="Winkler M.E."/>
        </authorList>
    </citation>
    <scope>NUCLEOTIDE SEQUENCE</scope>
</reference>
<dbReference type="AlphaFoldDB" id="A0A382PVG0"/>
<accession>A0A382PVG0</accession>